<dbReference type="RefSeq" id="XP_012654070.1">
    <property type="nucleotide sequence ID" value="XM_012798616.1"/>
</dbReference>
<evidence type="ECO:0000313" key="1">
    <source>
        <dbReference type="EMBL" id="EWS73397.1"/>
    </source>
</evidence>
<dbReference type="GeneID" id="24441078"/>
<dbReference type="KEGG" id="tet:TTHERM_000912203"/>
<protein>
    <submittedName>
        <fullName evidence="1">Uncharacterized protein</fullName>
    </submittedName>
</protein>
<keyword evidence="2" id="KW-1185">Reference proteome</keyword>
<organism evidence="1 2">
    <name type="scientific">Tetrahymena thermophila (strain SB210)</name>
    <dbReference type="NCBI Taxonomy" id="312017"/>
    <lineage>
        <taxon>Eukaryota</taxon>
        <taxon>Sar</taxon>
        <taxon>Alveolata</taxon>
        <taxon>Ciliophora</taxon>
        <taxon>Intramacronucleata</taxon>
        <taxon>Oligohymenophorea</taxon>
        <taxon>Hymenostomatida</taxon>
        <taxon>Tetrahymenina</taxon>
        <taxon>Tetrahymenidae</taxon>
        <taxon>Tetrahymena</taxon>
    </lineage>
</organism>
<sequence length="110" mass="12963">MSLIYQAQQTIQQYQYCQLQNRIMNDGTISDIIQVSTYDQQNVQDQFYLKCDQNLIVVYYPMLQVFDLRTGQPIAEFLNLLIHTSPYQELSTQKLINIITLKDFQNTVNC</sequence>
<dbReference type="AlphaFoldDB" id="W7X7T0"/>
<proteinExistence type="predicted"/>
<accession>W7X7T0</accession>
<gene>
    <name evidence="1" type="ORF">TTHERM_000912203</name>
</gene>
<name>W7X7T0_TETTS</name>
<evidence type="ECO:0000313" key="2">
    <source>
        <dbReference type="Proteomes" id="UP000009168"/>
    </source>
</evidence>
<dbReference type="Proteomes" id="UP000009168">
    <property type="component" value="Unassembled WGS sequence"/>
</dbReference>
<dbReference type="EMBL" id="GG662633">
    <property type="protein sequence ID" value="EWS73397.1"/>
    <property type="molecule type" value="Genomic_DNA"/>
</dbReference>
<reference evidence="2" key="1">
    <citation type="journal article" date="2006" name="PLoS Biol.">
        <title>Macronuclear genome sequence of the ciliate Tetrahymena thermophila, a model eukaryote.</title>
        <authorList>
            <person name="Eisen J.A."/>
            <person name="Coyne R.S."/>
            <person name="Wu M."/>
            <person name="Wu D."/>
            <person name="Thiagarajan M."/>
            <person name="Wortman J.R."/>
            <person name="Badger J.H."/>
            <person name="Ren Q."/>
            <person name="Amedeo P."/>
            <person name="Jones K.M."/>
            <person name="Tallon L.J."/>
            <person name="Delcher A.L."/>
            <person name="Salzberg S.L."/>
            <person name="Silva J.C."/>
            <person name="Haas B.J."/>
            <person name="Majoros W.H."/>
            <person name="Farzad M."/>
            <person name="Carlton J.M."/>
            <person name="Smith R.K. Jr."/>
            <person name="Garg J."/>
            <person name="Pearlman R.E."/>
            <person name="Karrer K.M."/>
            <person name="Sun L."/>
            <person name="Manning G."/>
            <person name="Elde N.C."/>
            <person name="Turkewitz A.P."/>
            <person name="Asai D.J."/>
            <person name="Wilkes D.E."/>
            <person name="Wang Y."/>
            <person name="Cai H."/>
            <person name="Collins K."/>
            <person name="Stewart B.A."/>
            <person name="Lee S.R."/>
            <person name="Wilamowska K."/>
            <person name="Weinberg Z."/>
            <person name="Ruzzo W.L."/>
            <person name="Wloga D."/>
            <person name="Gaertig J."/>
            <person name="Frankel J."/>
            <person name="Tsao C.-C."/>
            <person name="Gorovsky M.A."/>
            <person name="Keeling P.J."/>
            <person name="Waller R.F."/>
            <person name="Patron N.J."/>
            <person name="Cherry J.M."/>
            <person name="Stover N.A."/>
            <person name="Krieger C.J."/>
            <person name="del Toro C."/>
            <person name="Ryder H.F."/>
            <person name="Williamson S.C."/>
            <person name="Barbeau R.A."/>
            <person name="Hamilton E.P."/>
            <person name="Orias E."/>
        </authorList>
    </citation>
    <scope>NUCLEOTIDE SEQUENCE [LARGE SCALE GENOMIC DNA]</scope>
    <source>
        <strain evidence="2">SB210</strain>
    </source>
</reference>
<dbReference type="InParanoid" id="W7X7T0"/>